<dbReference type="Proteomes" id="UP000714618">
    <property type="component" value="Unassembled WGS sequence"/>
</dbReference>
<evidence type="ECO:0000256" key="1">
    <source>
        <dbReference type="SAM" id="MobiDB-lite"/>
    </source>
</evidence>
<comment type="caution">
    <text evidence="2">The sequence shown here is derived from an EMBL/GenBank/DDBJ whole genome shotgun (WGS) entry which is preliminary data.</text>
</comment>
<dbReference type="AlphaFoldDB" id="A0A9N8JFY8"/>
<dbReference type="OrthoDB" id="3934011at2759"/>
<dbReference type="EMBL" id="CAIJEO010000002">
    <property type="protein sequence ID" value="CAD0087412.1"/>
    <property type="molecule type" value="Genomic_DNA"/>
</dbReference>
<proteinExistence type="predicted"/>
<feature type="compositionally biased region" description="Polar residues" evidence="1">
    <location>
        <begin position="36"/>
        <end position="54"/>
    </location>
</feature>
<gene>
    <name evidence="2" type="ORF">AWRI4233_LOCUS1374</name>
</gene>
<feature type="compositionally biased region" description="Low complexity" evidence="1">
    <location>
        <begin position="70"/>
        <end position="90"/>
    </location>
</feature>
<feature type="region of interest" description="Disordered" evidence="1">
    <location>
        <begin position="20"/>
        <end position="55"/>
    </location>
</feature>
<organism evidence="2 3">
    <name type="scientific">Aureobasidium mustum</name>
    <dbReference type="NCBI Taxonomy" id="2773714"/>
    <lineage>
        <taxon>Eukaryota</taxon>
        <taxon>Fungi</taxon>
        <taxon>Dikarya</taxon>
        <taxon>Ascomycota</taxon>
        <taxon>Pezizomycotina</taxon>
        <taxon>Dothideomycetes</taxon>
        <taxon>Dothideomycetidae</taxon>
        <taxon>Dothideales</taxon>
        <taxon>Saccotheciaceae</taxon>
        <taxon>Aureobasidium</taxon>
    </lineage>
</organism>
<name>A0A9N8JFY8_9PEZI</name>
<reference evidence="2" key="1">
    <citation type="submission" date="2020-06" db="EMBL/GenBank/DDBJ databases">
        <authorList>
            <person name="Onetto C."/>
        </authorList>
    </citation>
    <scope>NUCLEOTIDE SEQUENCE</scope>
</reference>
<feature type="region of interest" description="Disordered" evidence="1">
    <location>
        <begin position="151"/>
        <end position="175"/>
    </location>
</feature>
<evidence type="ECO:0000313" key="2">
    <source>
        <dbReference type="EMBL" id="CAD0087412.1"/>
    </source>
</evidence>
<protein>
    <submittedName>
        <fullName evidence="2">Uncharacterized protein</fullName>
    </submittedName>
</protein>
<evidence type="ECO:0000313" key="3">
    <source>
        <dbReference type="Proteomes" id="UP000714618"/>
    </source>
</evidence>
<accession>A0A9N8JFY8</accession>
<sequence length="175" mass="19609">MAPMTRNQKDTDEAALILLQMADPHWDSPDYEEEMTQNNEIEQQAPNLAEQSTVDAVVPASDSQLVVVDSTSASQSSPAPSTAPSTSTFSVKGASMDEIDAHQRTIQQTRAALTKQQRNSLKLKPYPHYDLEGNEIGTFWQTRAEHRTFRQTQRRRGAKLVRAGTTNGRKLRRQN</sequence>
<feature type="region of interest" description="Disordered" evidence="1">
    <location>
        <begin position="68"/>
        <end position="103"/>
    </location>
</feature>
<keyword evidence="3" id="KW-1185">Reference proteome</keyword>